<feature type="domain" description="HTH arsR-type" evidence="4">
    <location>
        <begin position="1"/>
        <end position="98"/>
    </location>
</feature>
<comment type="caution">
    <text evidence="5">The sequence shown here is derived from an EMBL/GenBank/DDBJ whole genome shotgun (WGS) entry which is preliminary data.</text>
</comment>
<dbReference type="AlphaFoldDB" id="A0A431UM46"/>
<dbReference type="PANTHER" id="PTHR33154:SF18">
    <property type="entry name" value="ARSENICAL RESISTANCE OPERON REPRESSOR"/>
    <property type="match status" value="1"/>
</dbReference>
<dbReference type="InterPro" id="IPR036388">
    <property type="entry name" value="WH-like_DNA-bd_sf"/>
</dbReference>
<dbReference type="Pfam" id="PF01022">
    <property type="entry name" value="HTH_5"/>
    <property type="match status" value="1"/>
</dbReference>
<accession>A0A431UM46</accession>
<dbReference type="InterPro" id="IPR036390">
    <property type="entry name" value="WH_DNA-bd_sf"/>
</dbReference>
<dbReference type="RefSeq" id="WP_126295256.1">
    <property type="nucleotide sequence ID" value="NZ_CP155468.1"/>
</dbReference>
<sequence>MQEVVKEIDETASILKLLGDKTRLTMIKMLESHDYCVCEFVEVFKVSQPAISQHVKKLKDAGLVQETKKGQWVIYSLNRQCKYFPIIQSLLHHLPNQDFHLQKLKEQGLRISCK</sequence>
<keyword evidence="3" id="KW-0804">Transcription</keyword>
<dbReference type="Gene3D" id="1.10.10.10">
    <property type="entry name" value="Winged helix-like DNA-binding domain superfamily/Winged helix DNA-binding domain"/>
    <property type="match status" value="1"/>
</dbReference>
<gene>
    <name evidence="5" type="ORF">EKG35_14380</name>
</gene>
<dbReference type="GO" id="GO:0003700">
    <property type="term" value="F:DNA-binding transcription factor activity"/>
    <property type="evidence" value="ECO:0007669"/>
    <property type="project" value="InterPro"/>
</dbReference>
<dbReference type="InterPro" id="IPR011991">
    <property type="entry name" value="ArsR-like_HTH"/>
</dbReference>
<dbReference type="InterPro" id="IPR001845">
    <property type="entry name" value="HTH_ArsR_DNA-bd_dom"/>
</dbReference>
<keyword evidence="1" id="KW-0805">Transcription regulation</keyword>
<dbReference type="OrthoDB" id="9798835at2"/>
<dbReference type="InterPro" id="IPR051081">
    <property type="entry name" value="HTH_MetalResp_TranReg"/>
</dbReference>
<proteinExistence type="predicted"/>
<evidence type="ECO:0000256" key="2">
    <source>
        <dbReference type="ARBA" id="ARBA00023125"/>
    </source>
</evidence>
<evidence type="ECO:0000313" key="6">
    <source>
        <dbReference type="Proteomes" id="UP000276349"/>
    </source>
</evidence>
<dbReference type="CDD" id="cd00090">
    <property type="entry name" value="HTH_ARSR"/>
    <property type="match status" value="1"/>
</dbReference>
<dbReference type="Proteomes" id="UP000276349">
    <property type="component" value="Unassembled WGS sequence"/>
</dbReference>
<name>A0A431UM46_9BACI</name>
<evidence type="ECO:0000256" key="1">
    <source>
        <dbReference type="ARBA" id="ARBA00023015"/>
    </source>
</evidence>
<evidence type="ECO:0000259" key="4">
    <source>
        <dbReference type="PROSITE" id="PS50987"/>
    </source>
</evidence>
<protein>
    <submittedName>
        <fullName evidence="5">ArsR family transcriptional regulator</fullName>
    </submittedName>
</protein>
<dbReference type="NCBIfam" id="NF033788">
    <property type="entry name" value="HTH_metalloreg"/>
    <property type="match status" value="1"/>
</dbReference>
<dbReference type="GO" id="GO:0003677">
    <property type="term" value="F:DNA binding"/>
    <property type="evidence" value="ECO:0007669"/>
    <property type="project" value="UniProtKB-KW"/>
</dbReference>
<keyword evidence="6" id="KW-1185">Reference proteome</keyword>
<dbReference type="PROSITE" id="PS50987">
    <property type="entry name" value="HTH_ARSR_2"/>
    <property type="match status" value="1"/>
</dbReference>
<evidence type="ECO:0000313" key="5">
    <source>
        <dbReference type="EMBL" id="RTQ90789.1"/>
    </source>
</evidence>
<reference evidence="5 6" key="1">
    <citation type="submission" date="2018-12" db="EMBL/GenBank/DDBJ databases">
        <authorList>
            <person name="Yu L."/>
        </authorList>
    </citation>
    <scope>NUCLEOTIDE SEQUENCE [LARGE SCALE GENOMIC DNA]</scope>
    <source>
        <strain evidence="5 6">S5H2222</strain>
    </source>
</reference>
<dbReference type="SMART" id="SM00418">
    <property type="entry name" value="HTH_ARSR"/>
    <property type="match status" value="1"/>
</dbReference>
<organism evidence="5 6">
    <name type="scientific">Lysinibacillus telephonicus</name>
    <dbReference type="NCBI Taxonomy" id="1714840"/>
    <lineage>
        <taxon>Bacteria</taxon>
        <taxon>Bacillati</taxon>
        <taxon>Bacillota</taxon>
        <taxon>Bacilli</taxon>
        <taxon>Bacillales</taxon>
        <taxon>Bacillaceae</taxon>
        <taxon>Lysinibacillus</taxon>
    </lineage>
</organism>
<dbReference type="PRINTS" id="PR00778">
    <property type="entry name" value="HTHARSR"/>
</dbReference>
<dbReference type="PANTHER" id="PTHR33154">
    <property type="entry name" value="TRANSCRIPTIONAL REGULATOR, ARSR FAMILY"/>
    <property type="match status" value="1"/>
</dbReference>
<dbReference type="EMBL" id="RXNR01000046">
    <property type="protein sequence ID" value="RTQ90789.1"/>
    <property type="molecule type" value="Genomic_DNA"/>
</dbReference>
<dbReference type="SUPFAM" id="SSF46785">
    <property type="entry name" value="Winged helix' DNA-binding domain"/>
    <property type="match status" value="1"/>
</dbReference>
<evidence type="ECO:0000256" key="3">
    <source>
        <dbReference type="ARBA" id="ARBA00023163"/>
    </source>
</evidence>
<keyword evidence="2" id="KW-0238">DNA-binding</keyword>